<keyword evidence="12 15" id="KW-0648">Protein biosynthesis</keyword>
<dbReference type="SMART" id="SM00873">
    <property type="entry name" value="B3_4"/>
    <property type="match status" value="1"/>
</dbReference>
<feature type="binding site" evidence="15">
    <location>
        <position position="463"/>
    </location>
    <ligand>
        <name>Mg(2+)</name>
        <dbReference type="ChEBI" id="CHEBI:18420"/>
        <note>shared with alpha subunit</note>
    </ligand>
</feature>
<dbReference type="InterPro" id="IPR005147">
    <property type="entry name" value="tRNA_synthase_B5-dom"/>
</dbReference>
<evidence type="ECO:0000259" key="18">
    <source>
        <dbReference type="PROSITE" id="PS51447"/>
    </source>
</evidence>
<dbReference type="InterPro" id="IPR033714">
    <property type="entry name" value="tRNA_bind_bactPheRS"/>
</dbReference>
<dbReference type="SMART" id="SM00896">
    <property type="entry name" value="FDX-ACB"/>
    <property type="match status" value="1"/>
</dbReference>
<keyword evidence="10 15" id="KW-0460">Magnesium</keyword>
<evidence type="ECO:0000256" key="9">
    <source>
        <dbReference type="ARBA" id="ARBA00022840"/>
    </source>
</evidence>
<evidence type="ECO:0000256" key="16">
    <source>
        <dbReference type="PROSITE-ProRule" id="PRU00209"/>
    </source>
</evidence>
<organism evidence="20 21">
    <name type="scientific">SAR92 clade bacterium</name>
    <dbReference type="NCBI Taxonomy" id="2315479"/>
    <lineage>
        <taxon>Bacteria</taxon>
        <taxon>Pseudomonadati</taxon>
        <taxon>Pseudomonadota</taxon>
        <taxon>Gammaproteobacteria</taxon>
        <taxon>Cellvibrionales</taxon>
        <taxon>Porticoccaceae</taxon>
        <taxon>SAR92 clade</taxon>
    </lineage>
</organism>
<evidence type="ECO:0000256" key="2">
    <source>
        <dbReference type="ARBA" id="ARBA00008653"/>
    </source>
</evidence>
<keyword evidence="6 15" id="KW-0436">Ligase</keyword>
<evidence type="ECO:0000256" key="13">
    <source>
        <dbReference type="ARBA" id="ARBA00023146"/>
    </source>
</evidence>
<gene>
    <name evidence="15" type="primary">pheT</name>
    <name evidence="20" type="ORF">EVB03_06030</name>
</gene>
<dbReference type="SUPFAM" id="SSF50249">
    <property type="entry name" value="Nucleic acid-binding proteins"/>
    <property type="match status" value="1"/>
</dbReference>
<proteinExistence type="inferred from homology"/>
<accession>A0A520MFG3</accession>
<evidence type="ECO:0000313" key="20">
    <source>
        <dbReference type="EMBL" id="RZO19911.1"/>
    </source>
</evidence>
<dbReference type="HAMAP" id="MF_00283">
    <property type="entry name" value="Phe_tRNA_synth_beta1"/>
    <property type="match status" value="1"/>
</dbReference>
<evidence type="ECO:0000256" key="3">
    <source>
        <dbReference type="ARBA" id="ARBA00011209"/>
    </source>
</evidence>
<dbReference type="Pfam" id="PF01588">
    <property type="entry name" value="tRNA_bind"/>
    <property type="match status" value="1"/>
</dbReference>
<feature type="binding site" evidence="15">
    <location>
        <position position="453"/>
    </location>
    <ligand>
        <name>Mg(2+)</name>
        <dbReference type="ChEBI" id="CHEBI:18420"/>
        <note>shared with alpha subunit</note>
    </ligand>
</feature>
<dbReference type="Proteomes" id="UP000315889">
    <property type="component" value="Unassembled WGS sequence"/>
</dbReference>
<dbReference type="GO" id="GO:0006432">
    <property type="term" value="P:phenylalanyl-tRNA aminoacylation"/>
    <property type="evidence" value="ECO:0007669"/>
    <property type="project" value="UniProtKB-UniRule"/>
</dbReference>
<reference evidence="20 21" key="1">
    <citation type="submission" date="2019-02" db="EMBL/GenBank/DDBJ databases">
        <title>Prokaryotic population dynamics and viral predation in marine succession experiment using metagenomics: the confinement effect.</title>
        <authorList>
            <person name="Haro-Moreno J.M."/>
            <person name="Rodriguez-Valera F."/>
            <person name="Lopez-Perez M."/>
        </authorList>
    </citation>
    <scope>NUCLEOTIDE SEQUENCE [LARGE SCALE GENOMIC DNA]</scope>
    <source>
        <strain evidence="20">MED-G170</strain>
    </source>
</reference>
<dbReference type="SMART" id="SM00874">
    <property type="entry name" value="B5"/>
    <property type="match status" value="1"/>
</dbReference>
<evidence type="ECO:0000313" key="21">
    <source>
        <dbReference type="Proteomes" id="UP000315889"/>
    </source>
</evidence>
<dbReference type="InterPro" id="IPR005146">
    <property type="entry name" value="B3/B4_tRNA-bd"/>
</dbReference>
<keyword evidence="11 16" id="KW-0694">RNA-binding</keyword>
<dbReference type="FunFam" id="3.30.56.10:FF:000002">
    <property type="entry name" value="Phenylalanine--tRNA ligase beta subunit"/>
    <property type="match status" value="1"/>
</dbReference>
<dbReference type="Gene3D" id="2.40.50.140">
    <property type="entry name" value="Nucleic acid-binding proteins"/>
    <property type="match status" value="1"/>
</dbReference>
<protein>
    <recommendedName>
        <fullName evidence="15">Phenylalanine--tRNA ligase beta subunit</fullName>
        <ecNumber evidence="15">6.1.1.20</ecNumber>
    </recommendedName>
    <alternativeName>
        <fullName evidence="15">Phenylalanyl-tRNA synthetase beta subunit</fullName>
        <shortName evidence="15">PheRS</shortName>
    </alternativeName>
</protein>
<dbReference type="InterPro" id="IPR041616">
    <property type="entry name" value="PheRS_beta_core"/>
</dbReference>
<dbReference type="PANTHER" id="PTHR10947:SF0">
    <property type="entry name" value="PHENYLALANINE--TRNA LIGASE BETA SUBUNIT"/>
    <property type="match status" value="1"/>
</dbReference>
<comment type="subcellular location">
    <subcellularLocation>
        <location evidence="1 15">Cytoplasm</location>
    </subcellularLocation>
</comment>
<dbReference type="CDD" id="cd00769">
    <property type="entry name" value="PheRS_beta_core"/>
    <property type="match status" value="1"/>
</dbReference>
<comment type="cofactor">
    <cofactor evidence="15">
        <name>Mg(2+)</name>
        <dbReference type="ChEBI" id="CHEBI:18420"/>
    </cofactor>
    <text evidence="15">Binds 2 magnesium ions per tetramer.</text>
</comment>
<keyword evidence="7 15" id="KW-0479">Metal-binding</keyword>
<dbReference type="SUPFAM" id="SSF55681">
    <property type="entry name" value="Class II aaRS and biotin synthetases"/>
    <property type="match status" value="1"/>
</dbReference>
<dbReference type="GO" id="GO:0000049">
    <property type="term" value="F:tRNA binding"/>
    <property type="evidence" value="ECO:0007669"/>
    <property type="project" value="UniProtKB-UniRule"/>
</dbReference>
<dbReference type="PANTHER" id="PTHR10947">
    <property type="entry name" value="PHENYLALANYL-TRNA SYNTHETASE BETA CHAIN AND LEUCINE-RICH REPEAT-CONTAINING PROTEIN 47"/>
    <property type="match status" value="1"/>
</dbReference>
<evidence type="ECO:0000256" key="10">
    <source>
        <dbReference type="ARBA" id="ARBA00022842"/>
    </source>
</evidence>
<dbReference type="InterPro" id="IPR005121">
    <property type="entry name" value="Fdx_antiC-bd"/>
</dbReference>
<keyword evidence="9 15" id="KW-0067">ATP-binding</keyword>
<dbReference type="InterPro" id="IPR009061">
    <property type="entry name" value="DNA-bd_dom_put_sf"/>
</dbReference>
<name>A0A520MFG3_9GAMM</name>
<evidence type="ECO:0000256" key="15">
    <source>
        <dbReference type="HAMAP-Rule" id="MF_00283"/>
    </source>
</evidence>
<dbReference type="Pfam" id="PF03484">
    <property type="entry name" value="B5"/>
    <property type="match status" value="1"/>
</dbReference>
<feature type="domain" description="TRNA-binding" evidence="17">
    <location>
        <begin position="39"/>
        <end position="147"/>
    </location>
</feature>
<sequence length="794" mass="86442">MKFSESWLRQSANPALSTEELVAQVTMAGLEIDGVEDAAPSLSGVVVGEIVDVAQHPDADKLRVCHVVGGDEKTQVVCGAPNARVGIKVPFATVGAVLPGNFKIKKAKLRGVESFGMLCAQDELGLGDDASGLWELPSDASVGVDLVKYLDLDDAIIEVDLTPNRGDCLSIRGMAREVGVLNKLDVCSEPCAPVAETIADVIPVRIDSPNGCARYVGRIMRDLDLSQTTPQWMQERLRRSGIRSLGPAVDVTNYVLLELGQPMHAFDLTKIDGGIVVRMGKDESLSLLDDTEVKVSQDTLVIADHKKVLALAGIMGGADSAVGDETTDILFESAWFNPLAVAGKARHYGKHTDSSHRFERGVDSDLQIAAIERATALMLEICGGSVGPLIVEESTPDLPQLQEITLRDERVAQQLGVVISPDDVDGMLTRLGLTLVKRDASAATWTSPSWRFDLAIEQDLIEEVARIYGYNNLPTSTPTMALDLQPNPESIEEPSLFRSQLISRGYQEVITYSFVDPDLQNMVDPDVKPVRLANPISSDMAAMRTNLWPGLLSTASYNLNRQQTRIRIFEVGQCFIPSKKEQLGLSQSTALAGLICGSRTPSGWTGSKEKVDFYDIKGDLESVLANTNLSEEFTFEACEHPALHPGQSAKILRKGVQIGWIGQLHPKVQAHMDFSLPVYLFQVISDKIAEVRLPNYADVSKFPEVKRDLAFMVDASVEASSLINCARNAAGKHLIDLKLFDVYQSKDVDNKGKSIALGLTFQHASRTLTDEEINRWIDNVVADVGKACGAELRK</sequence>
<dbReference type="GO" id="GO:0009328">
    <property type="term" value="C:phenylalanine-tRNA ligase complex"/>
    <property type="evidence" value="ECO:0007669"/>
    <property type="project" value="TreeGrafter"/>
</dbReference>
<dbReference type="Pfam" id="PF17759">
    <property type="entry name" value="tRNA_synthFbeta"/>
    <property type="match status" value="1"/>
</dbReference>
<dbReference type="GO" id="GO:0000287">
    <property type="term" value="F:magnesium ion binding"/>
    <property type="evidence" value="ECO:0007669"/>
    <property type="project" value="UniProtKB-UniRule"/>
</dbReference>
<evidence type="ECO:0000256" key="14">
    <source>
        <dbReference type="ARBA" id="ARBA00049255"/>
    </source>
</evidence>
<dbReference type="EC" id="6.1.1.20" evidence="15"/>
<evidence type="ECO:0000256" key="7">
    <source>
        <dbReference type="ARBA" id="ARBA00022723"/>
    </source>
</evidence>
<dbReference type="EMBL" id="SHBP01000007">
    <property type="protein sequence ID" value="RZO19911.1"/>
    <property type="molecule type" value="Genomic_DNA"/>
</dbReference>
<dbReference type="SUPFAM" id="SSF56037">
    <property type="entry name" value="PheT/TilS domain"/>
    <property type="match status" value="1"/>
</dbReference>
<evidence type="ECO:0000256" key="4">
    <source>
        <dbReference type="ARBA" id="ARBA00022490"/>
    </source>
</evidence>
<evidence type="ECO:0000256" key="1">
    <source>
        <dbReference type="ARBA" id="ARBA00004496"/>
    </source>
</evidence>
<dbReference type="GO" id="GO:0004826">
    <property type="term" value="F:phenylalanine-tRNA ligase activity"/>
    <property type="evidence" value="ECO:0007669"/>
    <property type="project" value="UniProtKB-UniRule"/>
</dbReference>
<dbReference type="Gene3D" id="3.30.56.10">
    <property type="match status" value="2"/>
</dbReference>
<dbReference type="FunFam" id="2.40.50.140:FF:000045">
    <property type="entry name" value="Phenylalanine--tRNA ligase beta subunit"/>
    <property type="match status" value="1"/>
</dbReference>
<dbReference type="FunFam" id="3.30.70.380:FF:000001">
    <property type="entry name" value="Phenylalanine--tRNA ligase beta subunit"/>
    <property type="match status" value="1"/>
</dbReference>
<feature type="binding site" evidence="15">
    <location>
        <position position="459"/>
    </location>
    <ligand>
        <name>Mg(2+)</name>
        <dbReference type="ChEBI" id="CHEBI:18420"/>
        <note>shared with alpha subunit</note>
    </ligand>
</feature>
<dbReference type="AlphaFoldDB" id="A0A520MFG3"/>
<evidence type="ECO:0000256" key="11">
    <source>
        <dbReference type="ARBA" id="ARBA00022884"/>
    </source>
</evidence>
<dbReference type="PROSITE" id="PS51483">
    <property type="entry name" value="B5"/>
    <property type="match status" value="1"/>
</dbReference>
<evidence type="ECO:0000259" key="17">
    <source>
        <dbReference type="PROSITE" id="PS50886"/>
    </source>
</evidence>
<dbReference type="InterPro" id="IPR020825">
    <property type="entry name" value="Phe-tRNA_synthase-like_B3/B4"/>
</dbReference>
<comment type="subunit">
    <text evidence="3 15">Tetramer of two alpha and two beta subunits.</text>
</comment>
<dbReference type="PROSITE" id="PS50886">
    <property type="entry name" value="TRBD"/>
    <property type="match status" value="1"/>
</dbReference>
<dbReference type="InterPro" id="IPR012340">
    <property type="entry name" value="NA-bd_OB-fold"/>
</dbReference>
<dbReference type="Pfam" id="PF03147">
    <property type="entry name" value="FDX-ACB"/>
    <property type="match status" value="1"/>
</dbReference>
<dbReference type="Pfam" id="PF03483">
    <property type="entry name" value="B3_4"/>
    <property type="match status" value="1"/>
</dbReference>
<keyword evidence="13 15" id="KW-0030">Aminoacyl-tRNA synthetase</keyword>
<dbReference type="GO" id="GO:0005524">
    <property type="term" value="F:ATP binding"/>
    <property type="evidence" value="ECO:0007669"/>
    <property type="project" value="UniProtKB-UniRule"/>
</dbReference>
<dbReference type="InterPro" id="IPR002547">
    <property type="entry name" value="tRNA-bd_dom"/>
</dbReference>
<comment type="caution">
    <text evidence="20">The sequence shown here is derived from an EMBL/GenBank/DDBJ whole genome shotgun (WGS) entry which is preliminary data.</text>
</comment>
<evidence type="ECO:0000256" key="5">
    <source>
        <dbReference type="ARBA" id="ARBA00022555"/>
    </source>
</evidence>
<dbReference type="InterPro" id="IPR045060">
    <property type="entry name" value="Phe-tRNA-ligase_IIc_bsu"/>
</dbReference>
<dbReference type="FunFam" id="3.30.930.10:FF:000022">
    <property type="entry name" value="Phenylalanine--tRNA ligase beta subunit"/>
    <property type="match status" value="1"/>
</dbReference>
<keyword evidence="4 15" id="KW-0963">Cytoplasm</keyword>
<evidence type="ECO:0000256" key="12">
    <source>
        <dbReference type="ARBA" id="ARBA00022917"/>
    </source>
</evidence>
<keyword evidence="8 15" id="KW-0547">Nucleotide-binding</keyword>
<dbReference type="Gene3D" id="3.50.40.10">
    <property type="entry name" value="Phenylalanyl-trna Synthetase, Chain B, domain 3"/>
    <property type="match status" value="1"/>
</dbReference>
<dbReference type="NCBIfam" id="NF045760">
    <property type="entry name" value="YtpR"/>
    <property type="match status" value="1"/>
</dbReference>
<evidence type="ECO:0000259" key="19">
    <source>
        <dbReference type="PROSITE" id="PS51483"/>
    </source>
</evidence>
<feature type="binding site" evidence="15">
    <location>
        <position position="462"/>
    </location>
    <ligand>
        <name>Mg(2+)</name>
        <dbReference type="ChEBI" id="CHEBI:18420"/>
        <note>shared with alpha subunit</note>
    </ligand>
</feature>
<dbReference type="InterPro" id="IPR004532">
    <property type="entry name" value="Phe-tRNA-ligase_IIc_bsu_bact"/>
</dbReference>
<dbReference type="Gene3D" id="3.30.70.380">
    <property type="entry name" value="Ferrodoxin-fold anticodon-binding domain"/>
    <property type="match status" value="1"/>
</dbReference>
<dbReference type="InterPro" id="IPR036690">
    <property type="entry name" value="Fdx_antiC-bd_sf"/>
</dbReference>
<feature type="domain" description="FDX-ACB" evidence="18">
    <location>
        <begin position="700"/>
        <end position="793"/>
    </location>
</feature>
<dbReference type="SUPFAM" id="SSF54991">
    <property type="entry name" value="Anticodon-binding domain of PheRS"/>
    <property type="match status" value="1"/>
</dbReference>
<evidence type="ECO:0000256" key="6">
    <source>
        <dbReference type="ARBA" id="ARBA00022598"/>
    </source>
</evidence>
<dbReference type="InterPro" id="IPR045864">
    <property type="entry name" value="aa-tRNA-synth_II/BPL/LPL"/>
</dbReference>
<dbReference type="NCBIfam" id="TIGR00472">
    <property type="entry name" value="pheT_bact"/>
    <property type="match status" value="1"/>
</dbReference>
<dbReference type="PROSITE" id="PS51447">
    <property type="entry name" value="FDX_ACB"/>
    <property type="match status" value="1"/>
</dbReference>
<feature type="domain" description="B5" evidence="19">
    <location>
        <begin position="399"/>
        <end position="475"/>
    </location>
</feature>
<comment type="similarity">
    <text evidence="2 15">Belongs to the phenylalanyl-tRNA synthetase beta subunit family. Type 1 subfamily.</text>
</comment>
<keyword evidence="5 16" id="KW-0820">tRNA-binding</keyword>
<dbReference type="FunFam" id="3.50.40.10:FF:000001">
    <property type="entry name" value="Phenylalanine--tRNA ligase beta subunit"/>
    <property type="match status" value="1"/>
</dbReference>
<dbReference type="Gene3D" id="3.30.930.10">
    <property type="entry name" value="Bira Bifunctional Protein, Domain 2"/>
    <property type="match status" value="1"/>
</dbReference>
<dbReference type="CDD" id="cd02796">
    <property type="entry name" value="tRNA_bind_bactPheRS"/>
    <property type="match status" value="1"/>
</dbReference>
<dbReference type="SUPFAM" id="SSF46955">
    <property type="entry name" value="Putative DNA-binding domain"/>
    <property type="match status" value="1"/>
</dbReference>
<comment type="catalytic activity">
    <reaction evidence="14 15">
        <text>tRNA(Phe) + L-phenylalanine + ATP = L-phenylalanyl-tRNA(Phe) + AMP + diphosphate + H(+)</text>
        <dbReference type="Rhea" id="RHEA:19413"/>
        <dbReference type="Rhea" id="RHEA-COMP:9668"/>
        <dbReference type="Rhea" id="RHEA-COMP:9699"/>
        <dbReference type="ChEBI" id="CHEBI:15378"/>
        <dbReference type="ChEBI" id="CHEBI:30616"/>
        <dbReference type="ChEBI" id="CHEBI:33019"/>
        <dbReference type="ChEBI" id="CHEBI:58095"/>
        <dbReference type="ChEBI" id="CHEBI:78442"/>
        <dbReference type="ChEBI" id="CHEBI:78531"/>
        <dbReference type="ChEBI" id="CHEBI:456215"/>
        <dbReference type="EC" id="6.1.1.20"/>
    </reaction>
</comment>
<evidence type="ECO:0000256" key="8">
    <source>
        <dbReference type="ARBA" id="ARBA00022741"/>
    </source>
</evidence>